<keyword evidence="1" id="KW-1133">Transmembrane helix</keyword>
<protein>
    <submittedName>
        <fullName evidence="2">Uncharacterized protein</fullName>
    </submittedName>
</protein>
<organism evidence="2 3">
    <name type="scientific">Halobium palmae</name>
    <dbReference type="NCBI Taxonomy" id="1776492"/>
    <lineage>
        <taxon>Archaea</taxon>
        <taxon>Methanobacteriati</taxon>
        <taxon>Methanobacteriota</taxon>
        <taxon>Stenosarchaea group</taxon>
        <taxon>Halobacteria</taxon>
        <taxon>Halobacteriales</taxon>
        <taxon>Haloferacaceae</taxon>
        <taxon>Halobium</taxon>
    </lineage>
</organism>
<name>A0ABD5RUN8_9EURY</name>
<keyword evidence="3" id="KW-1185">Reference proteome</keyword>
<evidence type="ECO:0000313" key="3">
    <source>
        <dbReference type="Proteomes" id="UP001596328"/>
    </source>
</evidence>
<evidence type="ECO:0000256" key="1">
    <source>
        <dbReference type="SAM" id="Phobius"/>
    </source>
</evidence>
<keyword evidence="1" id="KW-0472">Membrane</keyword>
<dbReference type="EMBL" id="JBHSWU010000005">
    <property type="protein sequence ID" value="MFC6723134.1"/>
    <property type="molecule type" value="Genomic_DNA"/>
</dbReference>
<sequence>MGSMTAVSSLLSDLYVSAIVGVGVFGGMSAFFVFTAVVESVKLAVFSLFRKQDS</sequence>
<evidence type="ECO:0000313" key="2">
    <source>
        <dbReference type="EMBL" id="MFC6723134.1"/>
    </source>
</evidence>
<dbReference type="AlphaFoldDB" id="A0ABD5RUN8"/>
<comment type="caution">
    <text evidence="2">The sequence shown here is derived from an EMBL/GenBank/DDBJ whole genome shotgun (WGS) entry which is preliminary data.</text>
</comment>
<reference evidence="2 3" key="1">
    <citation type="journal article" date="2019" name="Int. J. Syst. Evol. Microbiol.">
        <title>The Global Catalogue of Microorganisms (GCM) 10K type strain sequencing project: providing services to taxonomists for standard genome sequencing and annotation.</title>
        <authorList>
            <consortium name="The Broad Institute Genomics Platform"/>
            <consortium name="The Broad Institute Genome Sequencing Center for Infectious Disease"/>
            <person name="Wu L."/>
            <person name="Ma J."/>
        </authorList>
    </citation>
    <scope>NUCLEOTIDE SEQUENCE [LARGE SCALE GENOMIC DNA]</scope>
    <source>
        <strain evidence="2 3">NBRC 111368</strain>
    </source>
</reference>
<gene>
    <name evidence="2" type="ORF">ACFQE1_01750</name>
</gene>
<feature type="transmembrane region" description="Helical" evidence="1">
    <location>
        <begin position="14"/>
        <end position="38"/>
    </location>
</feature>
<dbReference type="Proteomes" id="UP001596328">
    <property type="component" value="Unassembled WGS sequence"/>
</dbReference>
<keyword evidence="1" id="KW-0812">Transmembrane</keyword>
<proteinExistence type="predicted"/>
<accession>A0ABD5RUN8</accession>